<name>A0A4Z2GF84_9TELE</name>
<evidence type="ECO:0000313" key="1">
    <source>
        <dbReference type="EMBL" id="TNN51364.1"/>
    </source>
</evidence>
<proteinExistence type="predicted"/>
<protein>
    <submittedName>
        <fullName evidence="1">Uncharacterized protein</fullName>
    </submittedName>
</protein>
<dbReference type="EMBL" id="SRLO01000585">
    <property type="protein sequence ID" value="TNN51364.1"/>
    <property type="molecule type" value="Genomic_DNA"/>
</dbReference>
<dbReference type="Proteomes" id="UP000314294">
    <property type="component" value="Unassembled WGS sequence"/>
</dbReference>
<keyword evidence="2" id="KW-1185">Reference proteome</keyword>
<sequence length="188" mass="21371">MASSYVMVGNGAARTPSSAGQECCRRPSTRDRTPAWSTKDISIYRLILFPVLPSRYLGELRLPGRFGAFITVAPSHLEVPDSDEEETLLTHWTDLQFTCAQACTHLSTPTWSTPTCLHPPGLHPPVYTSHHEQLFELLWALGQRVEPARLSGRNHKLFGSLKHRRTSQREQARVLHRPKRTTLHYCMF</sequence>
<comment type="caution">
    <text evidence="1">The sequence shown here is derived from an EMBL/GenBank/DDBJ whole genome shotgun (WGS) entry which is preliminary data.</text>
</comment>
<gene>
    <name evidence="1" type="ORF">EYF80_038462</name>
</gene>
<organism evidence="1 2">
    <name type="scientific">Liparis tanakae</name>
    <name type="common">Tanaka's snailfish</name>
    <dbReference type="NCBI Taxonomy" id="230148"/>
    <lineage>
        <taxon>Eukaryota</taxon>
        <taxon>Metazoa</taxon>
        <taxon>Chordata</taxon>
        <taxon>Craniata</taxon>
        <taxon>Vertebrata</taxon>
        <taxon>Euteleostomi</taxon>
        <taxon>Actinopterygii</taxon>
        <taxon>Neopterygii</taxon>
        <taxon>Teleostei</taxon>
        <taxon>Neoteleostei</taxon>
        <taxon>Acanthomorphata</taxon>
        <taxon>Eupercaria</taxon>
        <taxon>Perciformes</taxon>
        <taxon>Cottioidei</taxon>
        <taxon>Cottales</taxon>
        <taxon>Liparidae</taxon>
        <taxon>Liparis</taxon>
    </lineage>
</organism>
<dbReference type="AlphaFoldDB" id="A0A4Z2GF84"/>
<reference evidence="1 2" key="1">
    <citation type="submission" date="2019-03" db="EMBL/GenBank/DDBJ databases">
        <title>First draft genome of Liparis tanakae, snailfish: a comprehensive survey of snailfish specific genes.</title>
        <authorList>
            <person name="Kim W."/>
            <person name="Song I."/>
            <person name="Jeong J.-H."/>
            <person name="Kim D."/>
            <person name="Kim S."/>
            <person name="Ryu S."/>
            <person name="Song J.Y."/>
            <person name="Lee S.K."/>
        </authorList>
    </citation>
    <scope>NUCLEOTIDE SEQUENCE [LARGE SCALE GENOMIC DNA]</scope>
    <source>
        <tissue evidence="1">Muscle</tissue>
    </source>
</reference>
<evidence type="ECO:0000313" key="2">
    <source>
        <dbReference type="Proteomes" id="UP000314294"/>
    </source>
</evidence>
<accession>A0A4Z2GF84</accession>